<dbReference type="SMART" id="SM00220">
    <property type="entry name" value="S_TKc"/>
    <property type="match status" value="1"/>
</dbReference>
<dbReference type="GO" id="GO:0032465">
    <property type="term" value="P:regulation of cytokinesis"/>
    <property type="evidence" value="ECO:0007669"/>
    <property type="project" value="UniProtKB-ARBA"/>
</dbReference>
<dbReference type="GO" id="GO:0008608">
    <property type="term" value="P:attachment of spindle microtubules to kinetochore"/>
    <property type="evidence" value="ECO:0007669"/>
    <property type="project" value="UniProtKB-ARBA"/>
</dbReference>
<keyword evidence="5 11" id="KW-0547">Nucleotide-binding</keyword>
<keyword evidence="3 14" id="KW-0723">Serine/threonine-protein kinase</keyword>
<name>A0A316V2L0_9BASI</name>
<dbReference type="GO" id="GO:0000819">
    <property type="term" value="P:sister chromatid segregation"/>
    <property type="evidence" value="ECO:0007669"/>
    <property type="project" value="UniProtKB-ARBA"/>
</dbReference>
<comment type="catalytic activity">
    <reaction evidence="8 15">
        <text>L-threonyl-[protein] + ATP = O-phospho-L-threonyl-[protein] + ADP + H(+)</text>
        <dbReference type="Rhea" id="RHEA:46608"/>
        <dbReference type="Rhea" id="RHEA-COMP:11060"/>
        <dbReference type="Rhea" id="RHEA-COMP:11605"/>
        <dbReference type="ChEBI" id="CHEBI:15378"/>
        <dbReference type="ChEBI" id="CHEBI:30013"/>
        <dbReference type="ChEBI" id="CHEBI:30616"/>
        <dbReference type="ChEBI" id="CHEBI:61977"/>
        <dbReference type="ChEBI" id="CHEBI:456216"/>
        <dbReference type="EC" id="2.7.11.1"/>
    </reaction>
</comment>
<evidence type="ECO:0000256" key="6">
    <source>
        <dbReference type="ARBA" id="ARBA00022777"/>
    </source>
</evidence>
<evidence type="ECO:0000256" key="7">
    <source>
        <dbReference type="ARBA" id="ARBA00022840"/>
    </source>
</evidence>
<accession>A0A316V2L0</accession>
<keyword evidence="4 15" id="KW-0808">Transferase</keyword>
<dbReference type="Pfam" id="PF00069">
    <property type="entry name" value="Pkinase"/>
    <property type="match status" value="1"/>
</dbReference>
<dbReference type="GO" id="GO:0005524">
    <property type="term" value="F:ATP binding"/>
    <property type="evidence" value="ECO:0007669"/>
    <property type="project" value="UniProtKB-UniRule"/>
</dbReference>
<feature type="active site" description="Proton acceptor" evidence="10">
    <location>
        <position position="184"/>
    </location>
</feature>
<feature type="binding site" evidence="11">
    <location>
        <begin position="137"/>
        <end position="139"/>
    </location>
    <ligand>
        <name>ATP</name>
        <dbReference type="ChEBI" id="CHEBI:30616"/>
    </ligand>
</feature>
<dbReference type="PROSITE" id="PS50011">
    <property type="entry name" value="PROTEIN_KINASE_DOM"/>
    <property type="match status" value="1"/>
</dbReference>
<dbReference type="RefSeq" id="XP_025364277.1">
    <property type="nucleotide sequence ID" value="XM_025507508.1"/>
</dbReference>
<dbReference type="GO" id="GO:0032133">
    <property type="term" value="C:chromosome passenger complex"/>
    <property type="evidence" value="ECO:0007669"/>
    <property type="project" value="UniProtKB-ARBA"/>
</dbReference>
<dbReference type="InterPro" id="IPR000719">
    <property type="entry name" value="Prot_kinase_dom"/>
</dbReference>
<dbReference type="InterPro" id="IPR017441">
    <property type="entry name" value="Protein_kinase_ATP_BS"/>
</dbReference>
<dbReference type="GO" id="GO:0000776">
    <property type="term" value="C:kinetochore"/>
    <property type="evidence" value="ECO:0007669"/>
    <property type="project" value="UniProtKB-ARBA"/>
</dbReference>
<feature type="region of interest" description="Disordered" evidence="16">
    <location>
        <begin position="1"/>
        <end position="48"/>
    </location>
</feature>
<evidence type="ECO:0000256" key="9">
    <source>
        <dbReference type="ARBA" id="ARBA00048679"/>
    </source>
</evidence>
<comment type="similarity">
    <text evidence="15">Belongs to the protein kinase superfamily. Ser/Thr protein kinase family. Aurora subfamily.</text>
</comment>
<feature type="domain" description="Protein kinase" evidence="17">
    <location>
        <begin position="57"/>
        <end position="323"/>
    </location>
</feature>
<dbReference type="GO" id="GO:0004674">
    <property type="term" value="F:protein serine/threonine kinase activity"/>
    <property type="evidence" value="ECO:0007669"/>
    <property type="project" value="UniProtKB-KW"/>
</dbReference>
<feature type="binding site" evidence="11">
    <location>
        <position position="202"/>
    </location>
    <ligand>
        <name>ATP</name>
        <dbReference type="ChEBI" id="CHEBI:30616"/>
    </ligand>
</feature>
<dbReference type="CDD" id="cd14007">
    <property type="entry name" value="STKc_Aurora"/>
    <property type="match status" value="1"/>
</dbReference>
<dbReference type="AlphaFoldDB" id="A0A316V2L0"/>
<keyword evidence="6 15" id="KW-0418">Kinase</keyword>
<keyword evidence="19" id="KW-1185">Reference proteome</keyword>
<dbReference type="GO" id="GO:1902115">
    <property type="term" value="P:regulation of organelle assembly"/>
    <property type="evidence" value="ECO:0007669"/>
    <property type="project" value="UniProtKB-ARBA"/>
</dbReference>
<dbReference type="Proteomes" id="UP000245884">
    <property type="component" value="Unassembled WGS sequence"/>
</dbReference>
<dbReference type="GO" id="GO:0045143">
    <property type="term" value="P:homologous chromosome segregation"/>
    <property type="evidence" value="ECO:0007669"/>
    <property type="project" value="UniProtKB-ARBA"/>
</dbReference>
<dbReference type="InterPro" id="IPR030616">
    <property type="entry name" value="Aur-like"/>
</dbReference>
<feature type="binding site" evidence="11">
    <location>
        <begin position="188"/>
        <end position="189"/>
    </location>
    <ligand>
        <name>ATP</name>
        <dbReference type="ChEBI" id="CHEBI:30616"/>
    </ligand>
</feature>
<gene>
    <name evidence="18" type="ORF">BDZ90DRAFT_245393</name>
</gene>
<evidence type="ECO:0000256" key="10">
    <source>
        <dbReference type="PIRSR" id="PIRSR630616-1"/>
    </source>
</evidence>
<dbReference type="Gene3D" id="1.10.510.10">
    <property type="entry name" value="Transferase(Phosphotransferase) domain 1"/>
    <property type="match status" value="1"/>
</dbReference>
<evidence type="ECO:0000256" key="13">
    <source>
        <dbReference type="PROSITE-ProRule" id="PRU10141"/>
    </source>
</evidence>
<evidence type="ECO:0000256" key="8">
    <source>
        <dbReference type="ARBA" id="ARBA00047899"/>
    </source>
</evidence>
<protein>
    <recommendedName>
        <fullName evidence="2 15">Aurora kinase</fullName>
        <ecNumber evidence="1 15">2.7.11.1</ecNumber>
    </recommendedName>
</protein>
<evidence type="ECO:0000256" key="15">
    <source>
        <dbReference type="RuleBase" id="RU367134"/>
    </source>
</evidence>
<dbReference type="EMBL" id="KZ819663">
    <property type="protein sequence ID" value="PWN29665.1"/>
    <property type="molecule type" value="Genomic_DNA"/>
</dbReference>
<feature type="binding site" evidence="11">
    <location>
        <position position="67"/>
    </location>
    <ligand>
        <name>ATP</name>
        <dbReference type="ChEBI" id="CHEBI:30616"/>
    </ligand>
</feature>
<dbReference type="SUPFAM" id="SSF56112">
    <property type="entry name" value="Protein kinase-like (PK-like)"/>
    <property type="match status" value="1"/>
</dbReference>
<dbReference type="STRING" id="1569628.A0A316V2L0"/>
<organism evidence="18 19">
    <name type="scientific">Jaminaea rosea</name>
    <dbReference type="NCBI Taxonomy" id="1569628"/>
    <lineage>
        <taxon>Eukaryota</taxon>
        <taxon>Fungi</taxon>
        <taxon>Dikarya</taxon>
        <taxon>Basidiomycota</taxon>
        <taxon>Ustilaginomycotina</taxon>
        <taxon>Exobasidiomycetes</taxon>
        <taxon>Microstromatales</taxon>
        <taxon>Microstromatales incertae sedis</taxon>
        <taxon>Jaminaea</taxon>
    </lineage>
</organism>
<evidence type="ECO:0000256" key="11">
    <source>
        <dbReference type="PIRSR" id="PIRSR630616-2"/>
    </source>
</evidence>
<dbReference type="GO" id="GO:0072479">
    <property type="term" value="P:response to mitotic cell cycle spindle assembly checkpoint signaling"/>
    <property type="evidence" value="ECO:0007669"/>
    <property type="project" value="UniProtKB-ARBA"/>
</dbReference>
<keyword evidence="7 11" id="KW-0067">ATP-binding</keyword>
<dbReference type="OrthoDB" id="377346at2759"/>
<comment type="catalytic activity">
    <reaction evidence="9 15">
        <text>L-seryl-[protein] + ATP = O-phospho-L-seryl-[protein] + ADP + H(+)</text>
        <dbReference type="Rhea" id="RHEA:17989"/>
        <dbReference type="Rhea" id="RHEA-COMP:9863"/>
        <dbReference type="Rhea" id="RHEA-COMP:11604"/>
        <dbReference type="ChEBI" id="CHEBI:15378"/>
        <dbReference type="ChEBI" id="CHEBI:29999"/>
        <dbReference type="ChEBI" id="CHEBI:30616"/>
        <dbReference type="ChEBI" id="CHEBI:83421"/>
        <dbReference type="ChEBI" id="CHEBI:456216"/>
        <dbReference type="EC" id="2.7.11.1"/>
    </reaction>
</comment>
<dbReference type="EC" id="2.7.11.1" evidence="1 15"/>
<evidence type="ECO:0000256" key="16">
    <source>
        <dbReference type="SAM" id="MobiDB-lite"/>
    </source>
</evidence>
<evidence type="ECO:0000256" key="14">
    <source>
        <dbReference type="RuleBase" id="RU000304"/>
    </source>
</evidence>
<feature type="cross-link" description="Glycyl lysine isopeptide (Lys-Gly) (interchain with G-Cter in SUMO2)" evidence="12">
    <location>
        <position position="186"/>
    </location>
</feature>
<evidence type="ECO:0000256" key="3">
    <source>
        <dbReference type="ARBA" id="ARBA00022527"/>
    </source>
</evidence>
<evidence type="ECO:0000313" key="19">
    <source>
        <dbReference type="Proteomes" id="UP000245884"/>
    </source>
</evidence>
<dbReference type="Gene3D" id="3.30.200.20">
    <property type="entry name" value="Phosphorylase Kinase, domain 1"/>
    <property type="match status" value="1"/>
</dbReference>
<evidence type="ECO:0000256" key="5">
    <source>
        <dbReference type="ARBA" id="ARBA00022741"/>
    </source>
</evidence>
<evidence type="ECO:0000259" key="17">
    <source>
        <dbReference type="PROSITE" id="PS50011"/>
    </source>
</evidence>
<dbReference type="PROSITE" id="PS00108">
    <property type="entry name" value="PROTEIN_KINASE_ST"/>
    <property type="match status" value="1"/>
</dbReference>
<dbReference type="GO" id="GO:0051233">
    <property type="term" value="C:spindle midzone"/>
    <property type="evidence" value="ECO:0007669"/>
    <property type="project" value="UniProtKB-ARBA"/>
</dbReference>
<feature type="binding site" evidence="11 13">
    <location>
        <position position="88"/>
    </location>
    <ligand>
        <name>ATP</name>
        <dbReference type="ChEBI" id="CHEBI:30616"/>
    </ligand>
</feature>
<evidence type="ECO:0000256" key="4">
    <source>
        <dbReference type="ARBA" id="ARBA00022679"/>
    </source>
</evidence>
<dbReference type="PANTHER" id="PTHR24350">
    <property type="entry name" value="SERINE/THREONINE-PROTEIN KINASE IAL-RELATED"/>
    <property type="match status" value="1"/>
</dbReference>
<evidence type="ECO:0000313" key="18">
    <source>
        <dbReference type="EMBL" id="PWN29665.1"/>
    </source>
</evidence>
<dbReference type="PROSITE" id="PS00107">
    <property type="entry name" value="PROTEIN_KINASE_ATP"/>
    <property type="match status" value="1"/>
</dbReference>
<proteinExistence type="inferred from homology"/>
<evidence type="ECO:0000256" key="2">
    <source>
        <dbReference type="ARBA" id="ARBA00021157"/>
    </source>
</evidence>
<dbReference type="InterPro" id="IPR011009">
    <property type="entry name" value="Kinase-like_dom_sf"/>
</dbReference>
<evidence type="ECO:0000256" key="1">
    <source>
        <dbReference type="ARBA" id="ARBA00012513"/>
    </source>
</evidence>
<dbReference type="GeneID" id="37029331"/>
<reference evidence="18 19" key="1">
    <citation type="journal article" date="2018" name="Mol. Biol. Evol.">
        <title>Broad Genomic Sampling Reveals a Smut Pathogenic Ancestry of the Fungal Clade Ustilaginomycotina.</title>
        <authorList>
            <person name="Kijpornyongpan T."/>
            <person name="Mondo S.J."/>
            <person name="Barry K."/>
            <person name="Sandor L."/>
            <person name="Lee J."/>
            <person name="Lipzen A."/>
            <person name="Pangilinan J."/>
            <person name="LaButti K."/>
            <person name="Hainaut M."/>
            <person name="Henrissat B."/>
            <person name="Grigoriev I.V."/>
            <person name="Spatafora J.W."/>
            <person name="Aime M.C."/>
        </authorList>
    </citation>
    <scope>NUCLEOTIDE SEQUENCE [LARGE SCALE GENOMIC DNA]</scope>
    <source>
        <strain evidence="18 19">MCA 5214</strain>
    </source>
</reference>
<dbReference type="InterPro" id="IPR008271">
    <property type="entry name" value="Ser/Thr_kinase_AS"/>
</dbReference>
<dbReference type="FunFam" id="1.10.510.10:FF:000235">
    <property type="entry name" value="Serine/threonine-protein kinase ark1"/>
    <property type="match status" value="1"/>
</dbReference>
<dbReference type="GO" id="GO:0090266">
    <property type="term" value="P:regulation of mitotic cell cycle spindle assembly checkpoint"/>
    <property type="evidence" value="ECO:0007669"/>
    <property type="project" value="UniProtKB-ARBA"/>
</dbReference>
<dbReference type="FunFam" id="3.30.200.20:FF:000042">
    <property type="entry name" value="Aurora kinase A"/>
    <property type="match status" value="1"/>
</dbReference>
<sequence length="341" mass="39303">MAPPSAPQVDVGRYDGGLERDERKGRRTGDHPDVLNIDSAAAGASHPPTRSWRLKDFDLGKALGKGKFGRVYMARTRPPNPAYIIALKCMYKKELVEGKLEKQVRREIEIQMNLRHPHILRLHGYFHDTGRIFLMLEFAAKGEMYKYMNKVPYRRFPEKQAALYIAQMTDALAYLHSKHIIHRDIKPENLLLGIYGELKIGDFGWSVHAPGNRRTTMCGTLDYLPPEMVDCLPHGEGVDLWALGVLTYEFCEGAPPFEEIDSQQYEGAHNPYSLADTYTRISNVDLRLPDRFSPELRDLVRRLIRKEPEKRLPLKDVLRHPWIIKYDPEAYQRSSVNLSKH</sequence>
<evidence type="ECO:0000256" key="12">
    <source>
        <dbReference type="PIRSR" id="PIRSR630616-3"/>
    </source>
</evidence>
<feature type="compositionally biased region" description="Basic and acidic residues" evidence="16">
    <location>
        <begin position="12"/>
        <end position="33"/>
    </location>
</feature>
<dbReference type="GO" id="GO:0044779">
    <property type="term" value="P:meiotic spindle checkpoint signaling"/>
    <property type="evidence" value="ECO:0007669"/>
    <property type="project" value="UniProtKB-ARBA"/>
</dbReference>